<evidence type="ECO:0000313" key="3">
    <source>
        <dbReference type="EMBL" id="PRW65263.1"/>
    </source>
</evidence>
<keyword evidence="4" id="KW-1185">Reference proteome</keyword>
<dbReference type="SUPFAM" id="SSF56796">
    <property type="entry name" value="Dehydroquinate synthase-like"/>
    <property type="match status" value="1"/>
</dbReference>
<protein>
    <recommendedName>
        <fullName evidence="2">Alcohol dehydrogenase iron-type/glycerol dehydrogenase GldA domain-containing protein</fullName>
    </recommendedName>
</protein>
<gene>
    <name evidence="3" type="ORF">CEP50_01705</name>
</gene>
<evidence type="ECO:0000259" key="2">
    <source>
        <dbReference type="Pfam" id="PF00465"/>
    </source>
</evidence>
<dbReference type="GO" id="GO:0046872">
    <property type="term" value="F:metal ion binding"/>
    <property type="evidence" value="ECO:0007669"/>
    <property type="project" value="InterPro"/>
</dbReference>
<dbReference type="Gene3D" id="3.40.50.1970">
    <property type="match status" value="1"/>
</dbReference>
<dbReference type="EMBL" id="PVSR01000001">
    <property type="protein sequence ID" value="PRW65263.1"/>
    <property type="molecule type" value="Genomic_DNA"/>
</dbReference>
<sequence>MLIFDTVSFPWRSNRFTRLPGVCFLSFSGDSFEAVNGKFEKLNLKKIVLFCERGLIFGASSPGRVRDFLNRRGRAVEVHGISERRRGCLESAVALSDRLVDEPPDACVAVGGGSVLDAAKLAVAAQGNPWLLDGSLWRNGPGMLPVEVARRSQATPALVAVPTMPGSAAHASDRVCLAAEPGQTRKLVHGRALLPDDTVVDTDFFDTLDSSVLLTSICEALYRELGPYLVTRRSTRRQDRIGAGHVAGLLRLGETLLATGELDERQRVELDRLSSATMRGGHREDWMPASHPWWCIQNSVLTEVNSTKGALTARSVPNILARVEARDERLGTKRRLRALRWHMGNGSGGQRRLCAFFAAVDDSVQPPIEPTSEATVRRWAHDAYGLWADLVPGIRALGVEGIQELLHEVGF</sequence>
<dbReference type="InterPro" id="IPR001670">
    <property type="entry name" value="ADH_Fe/GldA"/>
</dbReference>
<dbReference type="AlphaFoldDB" id="A0A2T0H1Y1"/>
<dbReference type="RefSeq" id="WP_106112130.1">
    <property type="nucleotide sequence ID" value="NZ_PVSR01000001.1"/>
</dbReference>
<dbReference type="Proteomes" id="UP000239352">
    <property type="component" value="Unassembled WGS sequence"/>
</dbReference>
<dbReference type="Pfam" id="PF00465">
    <property type="entry name" value="Fe-ADH"/>
    <property type="match status" value="1"/>
</dbReference>
<reference evidence="3 4" key="1">
    <citation type="submission" date="2018-03" db="EMBL/GenBank/DDBJ databases">
        <title>Actinopolyspora mortivallis from Sahara, screening for active biomolecules.</title>
        <authorList>
            <person name="Selama O."/>
            <person name="Wellington E.M.H."/>
            <person name="Hacene H."/>
        </authorList>
    </citation>
    <scope>NUCLEOTIDE SEQUENCE [LARGE SCALE GENOMIC DNA]</scope>
    <source>
        <strain evidence="3 4">M5A</strain>
    </source>
</reference>
<proteinExistence type="predicted"/>
<dbReference type="InParanoid" id="A0A2T0H1Y1"/>
<dbReference type="PANTHER" id="PTHR11496">
    <property type="entry name" value="ALCOHOL DEHYDROGENASE"/>
    <property type="match status" value="1"/>
</dbReference>
<keyword evidence="1" id="KW-0560">Oxidoreductase</keyword>
<organism evidence="3 4">
    <name type="scientific">Actinopolyspora mortivallis</name>
    <dbReference type="NCBI Taxonomy" id="33906"/>
    <lineage>
        <taxon>Bacteria</taxon>
        <taxon>Bacillati</taxon>
        <taxon>Actinomycetota</taxon>
        <taxon>Actinomycetes</taxon>
        <taxon>Actinopolysporales</taxon>
        <taxon>Actinopolysporaceae</taxon>
        <taxon>Actinopolyspora</taxon>
    </lineage>
</organism>
<dbReference type="InterPro" id="IPR039697">
    <property type="entry name" value="Alcohol_dehydrogenase_Fe"/>
</dbReference>
<comment type="caution">
    <text evidence="3">The sequence shown here is derived from an EMBL/GenBank/DDBJ whole genome shotgun (WGS) entry which is preliminary data.</text>
</comment>
<evidence type="ECO:0000313" key="4">
    <source>
        <dbReference type="Proteomes" id="UP000239352"/>
    </source>
</evidence>
<feature type="domain" description="Alcohol dehydrogenase iron-type/glycerol dehydrogenase GldA" evidence="2">
    <location>
        <begin position="27"/>
        <end position="202"/>
    </location>
</feature>
<accession>A0A2T0H1Y1</accession>
<evidence type="ECO:0000256" key="1">
    <source>
        <dbReference type="ARBA" id="ARBA00023002"/>
    </source>
</evidence>
<dbReference type="PANTHER" id="PTHR11496:SF83">
    <property type="entry name" value="HYDROXYACID-OXOACID TRANSHYDROGENASE, MITOCHONDRIAL"/>
    <property type="match status" value="1"/>
</dbReference>
<dbReference type="GO" id="GO:0004022">
    <property type="term" value="F:alcohol dehydrogenase (NAD+) activity"/>
    <property type="evidence" value="ECO:0007669"/>
    <property type="project" value="TreeGrafter"/>
</dbReference>
<name>A0A2T0H1Y1_ACTMO</name>